<protein>
    <submittedName>
        <fullName evidence="2">Uncharacterized protein</fullName>
    </submittedName>
</protein>
<organism evidence="2 3">
    <name type="scientific">Nesterenkonia aurantiaca</name>
    <dbReference type="NCBI Taxonomy" id="1436010"/>
    <lineage>
        <taxon>Bacteria</taxon>
        <taxon>Bacillati</taxon>
        <taxon>Actinomycetota</taxon>
        <taxon>Actinomycetes</taxon>
        <taxon>Micrococcales</taxon>
        <taxon>Micrococcaceae</taxon>
        <taxon>Nesterenkonia</taxon>
    </lineage>
</organism>
<comment type="caution">
    <text evidence="2">The sequence shown here is derived from an EMBL/GenBank/DDBJ whole genome shotgun (WGS) entry which is preliminary data.</text>
</comment>
<evidence type="ECO:0000256" key="1">
    <source>
        <dbReference type="SAM" id="SignalP"/>
    </source>
</evidence>
<evidence type="ECO:0000313" key="2">
    <source>
        <dbReference type="EMBL" id="TDS84716.1"/>
    </source>
</evidence>
<gene>
    <name evidence="2" type="ORF">EV640_107113</name>
</gene>
<keyword evidence="3" id="KW-1185">Reference proteome</keyword>
<dbReference type="Proteomes" id="UP000294506">
    <property type="component" value="Unassembled WGS sequence"/>
</dbReference>
<name>A0A4R7G0X6_9MICC</name>
<evidence type="ECO:0000313" key="3">
    <source>
        <dbReference type="Proteomes" id="UP000294506"/>
    </source>
</evidence>
<reference evidence="2 3" key="1">
    <citation type="submission" date="2019-03" db="EMBL/GenBank/DDBJ databases">
        <title>Genomic Encyclopedia of Type Strains, Phase III (KMG-III): the genomes of soil and plant-associated and newly described type strains.</title>
        <authorList>
            <person name="Whitman W."/>
        </authorList>
    </citation>
    <scope>NUCLEOTIDE SEQUENCE [LARGE SCALE GENOMIC DNA]</scope>
    <source>
        <strain evidence="2 3">DSM 27373</strain>
    </source>
</reference>
<keyword evidence="1" id="KW-0732">Signal</keyword>
<accession>A0A4R7G0X6</accession>
<dbReference type="EMBL" id="SOAN01000007">
    <property type="protein sequence ID" value="TDS84716.1"/>
    <property type="molecule type" value="Genomic_DNA"/>
</dbReference>
<feature type="chain" id="PRO_5020909618" evidence="1">
    <location>
        <begin position="26"/>
        <end position="129"/>
    </location>
</feature>
<proteinExistence type="predicted"/>
<dbReference type="AlphaFoldDB" id="A0A4R7G0X6"/>
<sequence length="129" mass="13753">MLRRGVLATFLAAGIFAGSVTTAQAVPMKPDFPLITIGCADGEGGFEMLQVQPRGATAVVFDETGVATGEKLFLRSIDAALFSDAGQLIWEYNKTYGKRTGHGEPVSCSGSFEKSPDGTVFFDILVTRR</sequence>
<feature type="signal peptide" evidence="1">
    <location>
        <begin position="1"/>
        <end position="25"/>
    </location>
</feature>